<dbReference type="AlphaFoldDB" id="A0A232F632"/>
<keyword evidence="2" id="KW-1185">Reference proteome</keyword>
<sequence>MERGTRKNRPGLFAHCLLGIIRSPSSMAKLLLLLEKIPSRYLPGMELKNYFERKLLSSIPIPRRVNSYRRRGVSNDFNANSIDTPPDVD</sequence>
<dbReference type="EMBL" id="NNAY01000917">
    <property type="protein sequence ID" value="OXU25933.1"/>
    <property type="molecule type" value="Genomic_DNA"/>
</dbReference>
<reference evidence="1 2" key="1">
    <citation type="journal article" date="2017" name="Curr. Biol.">
        <title>The Evolution of Venom by Co-option of Single-Copy Genes.</title>
        <authorList>
            <person name="Martinson E.O."/>
            <person name="Mrinalini"/>
            <person name="Kelkar Y.D."/>
            <person name="Chang C.H."/>
            <person name="Werren J.H."/>
        </authorList>
    </citation>
    <scope>NUCLEOTIDE SEQUENCE [LARGE SCALE GENOMIC DNA]</scope>
    <source>
        <strain evidence="1 2">Alberta</strain>
        <tissue evidence="1">Whole body</tissue>
    </source>
</reference>
<accession>A0A232F632</accession>
<evidence type="ECO:0000313" key="2">
    <source>
        <dbReference type="Proteomes" id="UP000215335"/>
    </source>
</evidence>
<gene>
    <name evidence="1" type="ORF">TSAR_016355</name>
</gene>
<organism evidence="1 2">
    <name type="scientific">Trichomalopsis sarcophagae</name>
    <dbReference type="NCBI Taxonomy" id="543379"/>
    <lineage>
        <taxon>Eukaryota</taxon>
        <taxon>Metazoa</taxon>
        <taxon>Ecdysozoa</taxon>
        <taxon>Arthropoda</taxon>
        <taxon>Hexapoda</taxon>
        <taxon>Insecta</taxon>
        <taxon>Pterygota</taxon>
        <taxon>Neoptera</taxon>
        <taxon>Endopterygota</taxon>
        <taxon>Hymenoptera</taxon>
        <taxon>Apocrita</taxon>
        <taxon>Proctotrupomorpha</taxon>
        <taxon>Chalcidoidea</taxon>
        <taxon>Pteromalidae</taxon>
        <taxon>Pteromalinae</taxon>
        <taxon>Trichomalopsis</taxon>
    </lineage>
</organism>
<evidence type="ECO:0000313" key="1">
    <source>
        <dbReference type="EMBL" id="OXU25933.1"/>
    </source>
</evidence>
<comment type="caution">
    <text evidence="1">The sequence shown here is derived from an EMBL/GenBank/DDBJ whole genome shotgun (WGS) entry which is preliminary data.</text>
</comment>
<dbReference type="Proteomes" id="UP000215335">
    <property type="component" value="Unassembled WGS sequence"/>
</dbReference>
<protein>
    <submittedName>
        <fullName evidence="1">Uncharacterized protein</fullName>
    </submittedName>
</protein>
<proteinExistence type="predicted"/>
<name>A0A232F632_9HYME</name>